<gene>
    <name evidence="2" type="ORF">Agub_g6186</name>
</gene>
<feature type="non-terminal residue" evidence="2">
    <location>
        <position position="332"/>
    </location>
</feature>
<proteinExistence type="predicted"/>
<evidence type="ECO:0000313" key="2">
    <source>
        <dbReference type="EMBL" id="GFR44843.1"/>
    </source>
</evidence>
<sequence length="332" mass="35335">MSQRQFPRDQQAQGSSSSSPSPAPDCLPGNVKACLRRLPAAAQRFLTIQGQTSLLARRAADDLLRCLNPVGGYADMLPNSRSQAANEAVAAVLADGAVSVALLRLVAVATRLTPAELCPALNDKRTQTVCARAFLTSGHLVGELLQRWSKPTPHVVDFARKLLRMQTLQALSRQLAAAADALLAARSAQGQSPDQEQQMAIDAVLYQALNVVCLSCSLLNGLIVSPAATHYFTDLVTALHGSCVLEHSARLLLLVEVAERAELERAVKGPAKQEEALGGNPYQAVHDFFQAFSSCVLLFQMATAAMPASPTCAQLREVLSGRCTQYAAVGHG</sequence>
<organism evidence="2 3">
    <name type="scientific">Astrephomene gubernaculifera</name>
    <dbReference type="NCBI Taxonomy" id="47775"/>
    <lineage>
        <taxon>Eukaryota</taxon>
        <taxon>Viridiplantae</taxon>
        <taxon>Chlorophyta</taxon>
        <taxon>core chlorophytes</taxon>
        <taxon>Chlorophyceae</taxon>
        <taxon>CS clade</taxon>
        <taxon>Chlamydomonadales</taxon>
        <taxon>Astrephomenaceae</taxon>
        <taxon>Astrephomene</taxon>
    </lineage>
</organism>
<dbReference type="EMBL" id="BMAR01000008">
    <property type="protein sequence ID" value="GFR44843.1"/>
    <property type="molecule type" value="Genomic_DNA"/>
</dbReference>
<accession>A0AAD3DQG6</accession>
<name>A0AAD3DQG6_9CHLO</name>
<dbReference type="Proteomes" id="UP001054857">
    <property type="component" value="Unassembled WGS sequence"/>
</dbReference>
<feature type="compositionally biased region" description="Polar residues" evidence="1">
    <location>
        <begin position="1"/>
        <end position="14"/>
    </location>
</feature>
<reference evidence="2 3" key="1">
    <citation type="journal article" date="2021" name="Sci. Rep.">
        <title>Genome sequencing of the multicellular alga Astrephomene provides insights into convergent evolution of germ-soma differentiation.</title>
        <authorList>
            <person name="Yamashita S."/>
            <person name="Yamamoto K."/>
            <person name="Matsuzaki R."/>
            <person name="Suzuki S."/>
            <person name="Yamaguchi H."/>
            <person name="Hirooka S."/>
            <person name="Minakuchi Y."/>
            <person name="Miyagishima S."/>
            <person name="Kawachi M."/>
            <person name="Toyoda A."/>
            <person name="Nozaki H."/>
        </authorList>
    </citation>
    <scope>NUCLEOTIDE SEQUENCE [LARGE SCALE GENOMIC DNA]</scope>
    <source>
        <strain evidence="2 3">NIES-4017</strain>
    </source>
</reference>
<keyword evidence="3" id="KW-1185">Reference proteome</keyword>
<evidence type="ECO:0000313" key="3">
    <source>
        <dbReference type="Proteomes" id="UP001054857"/>
    </source>
</evidence>
<feature type="region of interest" description="Disordered" evidence="1">
    <location>
        <begin position="1"/>
        <end position="25"/>
    </location>
</feature>
<evidence type="ECO:0000256" key="1">
    <source>
        <dbReference type="SAM" id="MobiDB-lite"/>
    </source>
</evidence>
<dbReference type="AlphaFoldDB" id="A0AAD3DQG6"/>
<protein>
    <submittedName>
        <fullName evidence="2">Uncharacterized protein</fullName>
    </submittedName>
</protein>
<comment type="caution">
    <text evidence="2">The sequence shown here is derived from an EMBL/GenBank/DDBJ whole genome shotgun (WGS) entry which is preliminary data.</text>
</comment>